<organism evidence="1 2">
    <name type="scientific">Rangifer tarandus platyrhynchus</name>
    <name type="common">Svalbard reindeer</name>
    <dbReference type="NCBI Taxonomy" id="3082113"/>
    <lineage>
        <taxon>Eukaryota</taxon>
        <taxon>Metazoa</taxon>
        <taxon>Chordata</taxon>
        <taxon>Craniata</taxon>
        <taxon>Vertebrata</taxon>
        <taxon>Euteleostomi</taxon>
        <taxon>Mammalia</taxon>
        <taxon>Eutheria</taxon>
        <taxon>Laurasiatheria</taxon>
        <taxon>Artiodactyla</taxon>
        <taxon>Ruminantia</taxon>
        <taxon>Pecora</taxon>
        <taxon>Cervidae</taxon>
        <taxon>Odocoileinae</taxon>
        <taxon>Rangifer</taxon>
    </lineage>
</organism>
<sequence length="262" mass="27769">MNGWVARSLARRAAALGLGLRVLLGFGLCLETASTPIQTWSSTQDPGPSAGSCPPTNFQCRSDGRCVPLIWRCDVDQDCLDGSDEEECGEWPCPGGTEVPIGSRSPCDIMDDCPDRNRNRLNCGPQPCPEGELCCTLDGLCIPSTWLCDGHPDCSDYSDELGCGTKTHQEGSATSMGTPVTLESVTYPRNATVTAIEDQDSVQSGNRSAYGIIAAVAVLSVSLAAGILFALSRLCAQGCLAPLRLLVSVKRSLQPERKTSVL</sequence>
<reference evidence="1" key="1">
    <citation type="submission" date="2023-05" db="EMBL/GenBank/DDBJ databases">
        <authorList>
            <consortium name="ELIXIR-Norway"/>
        </authorList>
    </citation>
    <scope>NUCLEOTIDE SEQUENCE</scope>
</reference>
<evidence type="ECO:0000313" key="1">
    <source>
        <dbReference type="EMBL" id="CAN0432263.1"/>
    </source>
</evidence>
<name>A0AC59ZK16_RANTA</name>
<protein>
    <submittedName>
        <fullName evidence="1">Uncharacterized protein</fullName>
    </submittedName>
</protein>
<reference evidence="1" key="2">
    <citation type="submission" date="2025-03" db="EMBL/GenBank/DDBJ databases">
        <authorList>
            <consortium name="ELIXIR-Norway"/>
            <consortium name="Elixir Norway"/>
        </authorList>
    </citation>
    <scope>NUCLEOTIDE SEQUENCE</scope>
</reference>
<evidence type="ECO:0000313" key="2">
    <source>
        <dbReference type="Proteomes" id="UP001162501"/>
    </source>
</evidence>
<accession>A0AC59ZK16</accession>
<dbReference type="Proteomes" id="UP001162501">
    <property type="component" value="Chromosome 3"/>
</dbReference>
<dbReference type="EMBL" id="OX596087">
    <property type="protein sequence ID" value="CAN0432263.1"/>
    <property type="molecule type" value="Genomic_DNA"/>
</dbReference>
<proteinExistence type="predicted"/>
<gene>
    <name evidence="1" type="ORF">MRATA1EN22A_LOCUS18738</name>
</gene>